<sequence>MELLDMRNTYARSVMKYLCNSAGATSVFSWPKDVTKLGINETKAWGLHSHLNHPQFGFESDPVQRRFGDPLAERLEYILMQNAPFKGELSKNKGISCINRFLAYWISDHAHLILDSAYEDVEHEIPTRLLEDPDFEPSVWFANKLWMTSGAKAIRPSPSRPMGDARVTRICQILNNTLAYPGDDLPDFHPRHSEYRKQSNQFRAFLSGFCTNVYIVEDAMYNLRCRLSTALLNEP</sequence>
<dbReference type="EMBL" id="MU793274">
    <property type="protein sequence ID" value="KAJ3788462.1"/>
    <property type="molecule type" value="Genomic_DNA"/>
</dbReference>
<protein>
    <submittedName>
        <fullName evidence="1">Uncharacterized protein</fullName>
    </submittedName>
</protein>
<keyword evidence="2" id="KW-1185">Reference proteome</keyword>
<dbReference type="Proteomes" id="UP001163798">
    <property type="component" value="Unassembled WGS sequence"/>
</dbReference>
<proteinExistence type="predicted"/>
<organism evidence="1 2">
    <name type="scientific">Lentinula aff. detonsa</name>
    <dbReference type="NCBI Taxonomy" id="2804958"/>
    <lineage>
        <taxon>Eukaryota</taxon>
        <taxon>Fungi</taxon>
        <taxon>Dikarya</taxon>
        <taxon>Basidiomycota</taxon>
        <taxon>Agaricomycotina</taxon>
        <taxon>Agaricomycetes</taxon>
        <taxon>Agaricomycetidae</taxon>
        <taxon>Agaricales</taxon>
        <taxon>Marasmiineae</taxon>
        <taxon>Omphalotaceae</taxon>
        <taxon>Lentinula</taxon>
    </lineage>
</organism>
<accession>A0AA38NL85</accession>
<dbReference type="AlphaFoldDB" id="A0AA38NL85"/>
<comment type="caution">
    <text evidence="1">The sequence shown here is derived from an EMBL/GenBank/DDBJ whole genome shotgun (WGS) entry which is preliminary data.</text>
</comment>
<evidence type="ECO:0000313" key="2">
    <source>
        <dbReference type="Proteomes" id="UP001163798"/>
    </source>
</evidence>
<name>A0AA38NL85_9AGAR</name>
<gene>
    <name evidence="1" type="ORF">GGU10DRAFT_372977</name>
</gene>
<evidence type="ECO:0000313" key="1">
    <source>
        <dbReference type="EMBL" id="KAJ3788462.1"/>
    </source>
</evidence>
<reference evidence="1" key="1">
    <citation type="submission" date="2022-08" db="EMBL/GenBank/DDBJ databases">
        <authorList>
            <consortium name="DOE Joint Genome Institute"/>
            <person name="Min B."/>
            <person name="Riley R."/>
            <person name="Sierra-Patev S."/>
            <person name="Naranjo-Ortiz M."/>
            <person name="Looney B."/>
            <person name="Konkel Z."/>
            <person name="Slot J.C."/>
            <person name="Sakamoto Y."/>
            <person name="Steenwyk J.L."/>
            <person name="Rokas A."/>
            <person name="Carro J."/>
            <person name="Camarero S."/>
            <person name="Ferreira P."/>
            <person name="Molpeceres G."/>
            <person name="Ruiz-Duenas F.J."/>
            <person name="Serrano A."/>
            <person name="Henrissat B."/>
            <person name="Drula E."/>
            <person name="Hughes K.W."/>
            <person name="Mata J.L."/>
            <person name="Ishikawa N.K."/>
            <person name="Vargas-Isla R."/>
            <person name="Ushijima S."/>
            <person name="Smith C.A."/>
            <person name="Ahrendt S."/>
            <person name="Andreopoulos W."/>
            <person name="He G."/>
            <person name="Labutti K."/>
            <person name="Lipzen A."/>
            <person name="Ng V."/>
            <person name="Sandor L."/>
            <person name="Barry K."/>
            <person name="Martinez A.T."/>
            <person name="Xiao Y."/>
            <person name="Gibbons J.G."/>
            <person name="Terashima K."/>
            <person name="Hibbett D.S."/>
            <person name="Grigoriev I.V."/>
        </authorList>
    </citation>
    <scope>NUCLEOTIDE SEQUENCE</scope>
    <source>
        <strain evidence="1">TFB10291</strain>
    </source>
</reference>